<protein>
    <submittedName>
        <fullName evidence="6">Hypothetical lipoprotein LpqH</fullName>
    </submittedName>
</protein>
<dbReference type="EMBL" id="FSQE01000009">
    <property type="protein sequence ID" value="SIN34282.1"/>
    <property type="molecule type" value="Genomic_DNA"/>
</dbReference>
<evidence type="ECO:0000256" key="2">
    <source>
        <dbReference type="ARBA" id="ARBA00022729"/>
    </source>
</evidence>
<dbReference type="Proteomes" id="UP000184831">
    <property type="component" value="Unassembled WGS sequence"/>
</dbReference>
<keyword evidence="5 6" id="KW-0449">Lipoprotein</keyword>
<dbReference type="Proteomes" id="UP000185210">
    <property type="component" value="Unassembled WGS sequence"/>
</dbReference>
<proteinExistence type="predicted"/>
<keyword evidence="2" id="KW-0732">Signal</keyword>
<dbReference type="PROSITE" id="PS51257">
    <property type="entry name" value="PROKAR_LIPOPROTEIN"/>
    <property type="match status" value="1"/>
</dbReference>
<keyword evidence="4" id="KW-0564">Palmitate</keyword>
<evidence type="ECO:0000313" key="8">
    <source>
        <dbReference type="Proteomes" id="UP000184831"/>
    </source>
</evidence>
<evidence type="ECO:0000256" key="3">
    <source>
        <dbReference type="ARBA" id="ARBA00023136"/>
    </source>
</evidence>
<evidence type="ECO:0000313" key="7">
    <source>
        <dbReference type="EMBL" id="SIN34282.1"/>
    </source>
</evidence>
<dbReference type="RefSeq" id="WP_005088888.1">
    <property type="nucleotide sequence ID" value="NZ_AP028613.1"/>
</dbReference>
<comment type="caution">
    <text evidence="6">The sequence shown here is derived from an EMBL/GenBank/DDBJ whole genome shotgun (WGS) entry which is preliminary data.</text>
</comment>
<gene>
    <name evidence="6" type="ORF">SAMEA2070301_03991</name>
    <name evidence="7" type="ORF">SAMEA2152244_04034</name>
</gene>
<organism evidence="6 9">
    <name type="scientific">Mycobacteroides abscessus subsp. abscessus</name>
    <dbReference type="NCBI Taxonomy" id="1185650"/>
    <lineage>
        <taxon>Bacteria</taxon>
        <taxon>Bacillati</taxon>
        <taxon>Actinomycetota</taxon>
        <taxon>Actinomycetes</taxon>
        <taxon>Mycobacteriales</taxon>
        <taxon>Mycobacteriaceae</taxon>
        <taxon>Mycobacteroides</taxon>
        <taxon>Mycobacteroides abscessus</taxon>
    </lineage>
</organism>
<dbReference type="EMBL" id="FSHM01000006">
    <property type="protein sequence ID" value="SIB53778.1"/>
    <property type="molecule type" value="Genomic_DNA"/>
</dbReference>
<evidence type="ECO:0000313" key="9">
    <source>
        <dbReference type="Proteomes" id="UP000185210"/>
    </source>
</evidence>
<evidence type="ECO:0000256" key="1">
    <source>
        <dbReference type="ARBA" id="ARBA00022475"/>
    </source>
</evidence>
<dbReference type="GeneID" id="93379318"/>
<sequence length="162" mass="15643">MQRTGSVVVIGAGAIIALGLAGCSGDGNESAPSSAEKTTVSAEGGAAAMNSSAKVVVDGKEKKVEGAIACSTAAGQVNIGMGAGMQAIAVVLSDGDSPKVTSVGLGNIDGVTLGFADGAPGGKATATKDGKKYTVTGTATGVDTANPMQPIEKPFEIEVTCP</sequence>
<dbReference type="GO" id="GO:0016020">
    <property type="term" value="C:membrane"/>
    <property type="evidence" value="ECO:0007669"/>
    <property type="project" value="InterPro"/>
</dbReference>
<name>A0A1N2SAQ4_9MYCO</name>
<evidence type="ECO:0000256" key="5">
    <source>
        <dbReference type="ARBA" id="ARBA00023288"/>
    </source>
</evidence>
<dbReference type="InterPro" id="IPR008691">
    <property type="entry name" value="LpqH"/>
</dbReference>
<accession>A0A1N2SAQ4</accession>
<keyword evidence="3" id="KW-0472">Membrane</keyword>
<dbReference type="AlphaFoldDB" id="A0A1N2SAQ4"/>
<evidence type="ECO:0000313" key="6">
    <source>
        <dbReference type="EMBL" id="SIB53778.1"/>
    </source>
</evidence>
<reference evidence="8 9" key="1">
    <citation type="submission" date="2016-11" db="EMBL/GenBank/DDBJ databases">
        <authorList>
            <consortium name="Pathogen Informatics"/>
        </authorList>
    </citation>
    <scope>NUCLEOTIDE SEQUENCE [LARGE SCALE GENOMIC DNA]</scope>
    <source>
        <strain evidence="6 9">104</strain>
        <strain evidence="7 8">696</strain>
    </source>
</reference>
<keyword evidence="1" id="KW-1003">Cell membrane</keyword>
<evidence type="ECO:0000256" key="4">
    <source>
        <dbReference type="ARBA" id="ARBA00023139"/>
    </source>
</evidence>
<dbReference type="Pfam" id="PF05481">
    <property type="entry name" value="Myco_19_kDa"/>
    <property type="match status" value="1"/>
</dbReference>